<dbReference type="STRING" id="46914.JP75_14285"/>
<name>A0A087M186_9HYPH</name>
<accession>A0A087M186</accession>
<sequence length="302" mass="34651">MAFAIGLRVYRVSITRKSDKERMTIGPAAAPCDLFAFAEQFAQIKQEPTVESEEQRTWFFEPKDTNSIRTVHGYINYGTHGFESKFKDVKTRKEKYSRQSSDLEEIPLYFQMWIPEDSEFALMAFQSFQSRSCVGFVRASMIASFEERYPQYRLNFNVVANHATFLNSAPVKSVTFHRPKTVSDRAERYFLGRGSDEVDYDLTVRARKRGYSLSTYGELKDRFPATTQGYVEFDGHQFENVTADVQIGRKRRSVGVYGTGFDAGYLDISEQVRREPSGHPVFASIESEVDEILQDFFAGMTA</sequence>
<comment type="caution">
    <text evidence="1">The sequence shown here is derived from an EMBL/GenBank/DDBJ whole genome shotgun (WGS) entry which is preliminary data.</text>
</comment>
<proteinExistence type="predicted"/>
<evidence type="ECO:0000313" key="2">
    <source>
        <dbReference type="Proteomes" id="UP000028981"/>
    </source>
</evidence>
<protein>
    <submittedName>
        <fullName evidence="1">Uncharacterized protein</fullName>
    </submittedName>
</protein>
<dbReference type="Proteomes" id="UP000028981">
    <property type="component" value="Unassembled WGS sequence"/>
</dbReference>
<dbReference type="EMBL" id="JQGC01000012">
    <property type="protein sequence ID" value="KFL30639.1"/>
    <property type="molecule type" value="Genomic_DNA"/>
</dbReference>
<dbReference type="OrthoDB" id="7593174at2"/>
<gene>
    <name evidence="1" type="ORF">JP75_14285</name>
</gene>
<dbReference type="RefSeq" id="WP_035083893.1">
    <property type="nucleotide sequence ID" value="NZ_JQGC01000012.1"/>
</dbReference>
<evidence type="ECO:0000313" key="1">
    <source>
        <dbReference type="EMBL" id="KFL30639.1"/>
    </source>
</evidence>
<keyword evidence="2" id="KW-1185">Reference proteome</keyword>
<reference evidence="1 2" key="1">
    <citation type="submission" date="2014-08" db="EMBL/GenBank/DDBJ databases">
        <authorList>
            <person name="Hassan Y.I."/>
            <person name="Lepp D."/>
            <person name="Zhou T."/>
        </authorList>
    </citation>
    <scope>NUCLEOTIDE SEQUENCE [LARGE SCALE GENOMIC DNA]</scope>
    <source>
        <strain evidence="1 2">IFO13584</strain>
    </source>
</reference>
<organism evidence="1 2">
    <name type="scientific">Devosia riboflavina</name>
    <dbReference type="NCBI Taxonomy" id="46914"/>
    <lineage>
        <taxon>Bacteria</taxon>
        <taxon>Pseudomonadati</taxon>
        <taxon>Pseudomonadota</taxon>
        <taxon>Alphaproteobacteria</taxon>
        <taxon>Hyphomicrobiales</taxon>
        <taxon>Devosiaceae</taxon>
        <taxon>Devosia</taxon>
    </lineage>
</organism>
<dbReference type="AlphaFoldDB" id="A0A087M186"/>